<gene>
    <name evidence="1" type="ORF">JK358_21885</name>
</gene>
<organism evidence="1 2">
    <name type="scientific">Nocardia acididurans</name>
    <dbReference type="NCBI Taxonomy" id="2802282"/>
    <lineage>
        <taxon>Bacteria</taxon>
        <taxon>Bacillati</taxon>
        <taxon>Actinomycetota</taxon>
        <taxon>Actinomycetes</taxon>
        <taxon>Mycobacteriales</taxon>
        <taxon>Nocardiaceae</taxon>
        <taxon>Nocardia</taxon>
    </lineage>
</organism>
<proteinExistence type="predicted"/>
<reference evidence="1 2" key="1">
    <citation type="submission" date="2021-01" db="EMBL/GenBank/DDBJ databases">
        <title>WGS of actinomycetes isolated from Thailand.</title>
        <authorList>
            <person name="Thawai C."/>
        </authorList>
    </citation>
    <scope>NUCLEOTIDE SEQUENCE [LARGE SCALE GENOMIC DNA]</scope>
    <source>
        <strain evidence="1 2">LPG 2</strain>
    </source>
</reference>
<dbReference type="InterPro" id="IPR032584">
    <property type="entry name" value="DUF4913"/>
</dbReference>
<sequence length="115" mass="13431">MVYGSVVEFVENYLSLVYRRDVTDHARRVWCPEWWKHAEAVARLDCLWRAWESLRTDSRTGLSIWFLDHADPHMAELFHSDGPFKFCSISKGHRDSLPPLPVKSPLKGLFSEPFV</sequence>
<keyword evidence="2" id="KW-1185">Reference proteome</keyword>
<dbReference type="Pfam" id="PF16259">
    <property type="entry name" value="DUF4913"/>
    <property type="match status" value="1"/>
</dbReference>
<name>A0ABS1M8T3_9NOCA</name>
<protein>
    <submittedName>
        <fullName evidence="1">DUF4913 domain-containing protein</fullName>
    </submittedName>
</protein>
<evidence type="ECO:0000313" key="2">
    <source>
        <dbReference type="Proteomes" id="UP000602198"/>
    </source>
</evidence>
<comment type="caution">
    <text evidence="1">The sequence shown here is derived from an EMBL/GenBank/DDBJ whole genome shotgun (WGS) entry which is preliminary data.</text>
</comment>
<dbReference type="Proteomes" id="UP000602198">
    <property type="component" value="Unassembled WGS sequence"/>
</dbReference>
<accession>A0ABS1M8T3</accession>
<evidence type="ECO:0000313" key="1">
    <source>
        <dbReference type="EMBL" id="MBL1077053.1"/>
    </source>
</evidence>
<dbReference type="EMBL" id="JAERRJ010000008">
    <property type="protein sequence ID" value="MBL1077053.1"/>
    <property type="molecule type" value="Genomic_DNA"/>
</dbReference>